<dbReference type="InterPro" id="IPR011049">
    <property type="entry name" value="Serralysin-like_metalloprot_C"/>
</dbReference>
<name>A0ABP4XEX2_9MICO</name>
<gene>
    <name evidence="2" type="ORF">GCM10009810_37270</name>
</gene>
<dbReference type="InterPro" id="IPR018511">
    <property type="entry name" value="Hemolysin-typ_Ca-bd_CS"/>
</dbReference>
<dbReference type="SUPFAM" id="SSF51120">
    <property type="entry name" value="beta-Roll"/>
    <property type="match status" value="1"/>
</dbReference>
<keyword evidence="1" id="KW-0472">Membrane</keyword>
<evidence type="ECO:0000256" key="1">
    <source>
        <dbReference type="SAM" id="Phobius"/>
    </source>
</evidence>
<dbReference type="Proteomes" id="UP001501475">
    <property type="component" value="Unassembled WGS sequence"/>
</dbReference>
<protein>
    <submittedName>
        <fullName evidence="2">Uncharacterized protein</fullName>
    </submittedName>
</protein>
<evidence type="ECO:0000313" key="3">
    <source>
        <dbReference type="Proteomes" id="UP001501475"/>
    </source>
</evidence>
<dbReference type="Pfam" id="PF00353">
    <property type="entry name" value="HemolysinCabind"/>
    <property type="match status" value="2"/>
</dbReference>
<comment type="caution">
    <text evidence="2">The sequence shown here is derived from an EMBL/GenBank/DDBJ whole genome shotgun (WGS) entry which is preliminary data.</text>
</comment>
<accession>A0ABP4XEX2</accession>
<dbReference type="PROSITE" id="PS00330">
    <property type="entry name" value="HEMOLYSIN_CALCIUM"/>
    <property type="match status" value="1"/>
</dbReference>
<reference evidence="3" key="1">
    <citation type="journal article" date="2019" name="Int. J. Syst. Evol. Microbiol.">
        <title>The Global Catalogue of Microorganisms (GCM) 10K type strain sequencing project: providing services to taxonomists for standard genome sequencing and annotation.</title>
        <authorList>
            <consortium name="The Broad Institute Genomics Platform"/>
            <consortium name="The Broad Institute Genome Sequencing Center for Infectious Disease"/>
            <person name="Wu L."/>
            <person name="Ma J."/>
        </authorList>
    </citation>
    <scope>NUCLEOTIDE SEQUENCE [LARGE SCALE GENOMIC DNA]</scope>
    <source>
        <strain evidence="3">JCM 15591</strain>
    </source>
</reference>
<feature type="transmembrane region" description="Helical" evidence="1">
    <location>
        <begin position="41"/>
        <end position="60"/>
    </location>
</feature>
<dbReference type="InterPro" id="IPR001343">
    <property type="entry name" value="Hemolysn_Ca-bd"/>
</dbReference>
<sequence length="285" mass="28844">MTPPTLRIPLTPTLVGTIVDRAAPADSQEPAMPIRPRPRHLLAAVLTATGIALATAYPGLAVFDPGTPAKDVHVGRDDDNAANPVIQPAGVSVAQHMDNADVMFGRDNDDLLIARRGSDTLLGGTGADILVGGPDGGSSGRNDALIGEDGDDIAIWSPGDGNDAFAGEDGNDVVVLGVAARAGSSLALTAWGQRKIPAVRVAGVTGASCVVVPISLDGAPVDQYLVRYLVAGSPKATLRVKGVESAYCATGSEGKVLMATLAGDAPSFSSVPESSVRGLVGAILR</sequence>
<dbReference type="EMBL" id="BAAAPN010000106">
    <property type="protein sequence ID" value="GAA1776669.1"/>
    <property type="molecule type" value="Genomic_DNA"/>
</dbReference>
<organism evidence="2 3">
    <name type="scientific">Nostocoides vanveenii</name>
    <dbReference type="NCBI Taxonomy" id="330835"/>
    <lineage>
        <taxon>Bacteria</taxon>
        <taxon>Bacillati</taxon>
        <taxon>Actinomycetota</taxon>
        <taxon>Actinomycetes</taxon>
        <taxon>Micrococcales</taxon>
        <taxon>Intrasporangiaceae</taxon>
        <taxon>Nostocoides</taxon>
    </lineage>
</organism>
<keyword evidence="1" id="KW-0812">Transmembrane</keyword>
<keyword evidence="3" id="KW-1185">Reference proteome</keyword>
<proteinExistence type="predicted"/>
<evidence type="ECO:0000313" key="2">
    <source>
        <dbReference type="EMBL" id="GAA1776669.1"/>
    </source>
</evidence>
<dbReference type="Gene3D" id="2.150.10.10">
    <property type="entry name" value="Serralysin-like metalloprotease, C-terminal"/>
    <property type="match status" value="1"/>
</dbReference>
<keyword evidence="1" id="KW-1133">Transmembrane helix</keyword>